<comment type="caution">
    <text evidence="4">The sequence shown here is derived from an EMBL/GenBank/DDBJ whole genome shotgun (WGS) entry which is preliminary data.</text>
</comment>
<feature type="domain" description="EamA" evidence="3">
    <location>
        <begin position="147"/>
        <end position="282"/>
    </location>
</feature>
<keyword evidence="5" id="KW-1185">Reference proteome</keyword>
<dbReference type="Proteomes" id="UP000298860">
    <property type="component" value="Unassembled WGS sequence"/>
</dbReference>
<feature type="transmembrane region" description="Helical" evidence="2">
    <location>
        <begin position="386"/>
        <end position="403"/>
    </location>
</feature>
<feature type="transmembrane region" description="Helical" evidence="2">
    <location>
        <begin position="267"/>
        <end position="286"/>
    </location>
</feature>
<dbReference type="AlphaFoldDB" id="A0A4D4J8Y7"/>
<dbReference type="GO" id="GO:0016020">
    <property type="term" value="C:membrane"/>
    <property type="evidence" value="ECO:0007669"/>
    <property type="project" value="InterPro"/>
</dbReference>
<evidence type="ECO:0000313" key="5">
    <source>
        <dbReference type="Proteomes" id="UP000298860"/>
    </source>
</evidence>
<organism evidence="4 5">
    <name type="scientific">Gandjariella thermophila</name>
    <dbReference type="NCBI Taxonomy" id="1931992"/>
    <lineage>
        <taxon>Bacteria</taxon>
        <taxon>Bacillati</taxon>
        <taxon>Actinomycetota</taxon>
        <taxon>Actinomycetes</taxon>
        <taxon>Pseudonocardiales</taxon>
        <taxon>Pseudonocardiaceae</taxon>
        <taxon>Gandjariella</taxon>
    </lineage>
</organism>
<protein>
    <recommendedName>
        <fullName evidence="3">EamA domain-containing protein</fullName>
    </recommendedName>
</protein>
<feature type="domain" description="EamA" evidence="3">
    <location>
        <begin position="292"/>
        <end position="425"/>
    </location>
</feature>
<dbReference type="Pfam" id="PF00892">
    <property type="entry name" value="EamA"/>
    <property type="match status" value="2"/>
</dbReference>
<feature type="transmembrane region" description="Helical" evidence="2">
    <location>
        <begin position="209"/>
        <end position="231"/>
    </location>
</feature>
<feature type="transmembrane region" description="Helical" evidence="2">
    <location>
        <begin position="351"/>
        <end position="374"/>
    </location>
</feature>
<dbReference type="InterPro" id="IPR052756">
    <property type="entry name" value="Alkyne_AA_exporter"/>
</dbReference>
<feature type="transmembrane region" description="Helical" evidence="2">
    <location>
        <begin position="409"/>
        <end position="425"/>
    </location>
</feature>
<comment type="similarity">
    <text evidence="1">Belongs to the EamA transporter family.</text>
</comment>
<dbReference type="SUPFAM" id="SSF48576">
    <property type="entry name" value="Terpenoid synthases"/>
    <property type="match status" value="1"/>
</dbReference>
<feature type="transmembrane region" description="Helical" evidence="2">
    <location>
        <begin position="177"/>
        <end position="197"/>
    </location>
</feature>
<evidence type="ECO:0000256" key="1">
    <source>
        <dbReference type="ARBA" id="ARBA00007362"/>
    </source>
</evidence>
<dbReference type="InterPro" id="IPR000620">
    <property type="entry name" value="EamA_dom"/>
</dbReference>
<keyword evidence="2" id="KW-0812">Transmembrane</keyword>
<sequence>MREQPFELPEFYLPWPARLNPHLAAALQHSKAWAREMGMVADDPAGHGTAIWDEPTYDAADYALLCAYTRPDATGEKLKLVTDWYVWVFYFDDHFLEHYKRTGDLTGATNRLCWLILRGDHGGVAEQCEIPASRPPTAVVAGGTGRAVAAAAVTVVVWASAFVAIRQVGHALSPAPMALVRLAVAAAALTVLVVLRQRRAPQVQPSRRSLLLIAVYAVLWLAGYTVALNAAERHVDAGTAALLVNLAPLLVAFGAGRLLGEGYPRQLFAGLVVALGGVALIAFGTAAHRDGAGVVLCLLAAVLYAAGVLVQKVALRRVDGLTAIWLGCVIGAAALLPWLPQLGEELRTAPAGAVLGAVYLGVFPTAIGFTSWAYALRRMDAGRLTATTYAVPAVSVLLSWLLLAEVPTGFGLLGGAICLIGVAISRRKGRLGSARSATLSEGG</sequence>
<dbReference type="PANTHER" id="PTHR12715:SF4">
    <property type="entry name" value="EAMA DOMAIN-CONTAINING PROTEIN"/>
    <property type="match status" value="1"/>
</dbReference>
<feature type="transmembrane region" description="Helical" evidence="2">
    <location>
        <begin position="322"/>
        <end position="339"/>
    </location>
</feature>
<accession>A0A4D4J8Y7</accession>
<gene>
    <name evidence="4" type="ORF">GTS_33350</name>
</gene>
<feature type="transmembrane region" description="Helical" evidence="2">
    <location>
        <begin position="147"/>
        <end position="165"/>
    </location>
</feature>
<dbReference type="EMBL" id="BJFL01000016">
    <property type="protein sequence ID" value="GDY31702.1"/>
    <property type="molecule type" value="Genomic_DNA"/>
</dbReference>
<dbReference type="InterPro" id="IPR037185">
    <property type="entry name" value="EmrE-like"/>
</dbReference>
<keyword evidence="2" id="KW-0472">Membrane</keyword>
<evidence type="ECO:0000259" key="3">
    <source>
        <dbReference type="Pfam" id="PF00892"/>
    </source>
</evidence>
<dbReference type="Gene3D" id="1.10.600.10">
    <property type="entry name" value="Farnesyl Diphosphate Synthase"/>
    <property type="match status" value="1"/>
</dbReference>
<proteinExistence type="inferred from homology"/>
<evidence type="ECO:0000313" key="4">
    <source>
        <dbReference type="EMBL" id="GDY31702.1"/>
    </source>
</evidence>
<feature type="transmembrane region" description="Helical" evidence="2">
    <location>
        <begin position="237"/>
        <end position="255"/>
    </location>
</feature>
<reference evidence="5" key="1">
    <citation type="submission" date="2019-04" db="EMBL/GenBank/DDBJ databases">
        <title>Draft genome sequence of Pseudonocardiaceae bacterium SL3-2-4.</title>
        <authorList>
            <person name="Ningsih F."/>
            <person name="Yokota A."/>
            <person name="Sakai Y."/>
            <person name="Nanatani K."/>
            <person name="Yabe S."/>
            <person name="Oetari A."/>
            <person name="Sjamsuridzal W."/>
        </authorList>
    </citation>
    <scope>NUCLEOTIDE SEQUENCE [LARGE SCALE GENOMIC DNA]</scope>
    <source>
        <strain evidence="5">SL3-2-4</strain>
    </source>
</reference>
<name>A0A4D4J8Y7_9PSEU</name>
<dbReference type="SUPFAM" id="SSF103481">
    <property type="entry name" value="Multidrug resistance efflux transporter EmrE"/>
    <property type="match status" value="2"/>
</dbReference>
<evidence type="ECO:0000256" key="2">
    <source>
        <dbReference type="SAM" id="Phobius"/>
    </source>
</evidence>
<keyword evidence="2" id="KW-1133">Transmembrane helix</keyword>
<dbReference type="PANTHER" id="PTHR12715">
    <property type="entry name" value="TRANSPORTER, DRUG/METABOLITE EXPORTER FAMILY"/>
    <property type="match status" value="1"/>
</dbReference>
<dbReference type="InterPro" id="IPR008949">
    <property type="entry name" value="Isoprenoid_synthase_dom_sf"/>
</dbReference>
<feature type="transmembrane region" description="Helical" evidence="2">
    <location>
        <begin position="292"/>
        <end position="310"/>
    </location>
</feature>